<dbReference type="Pfam" id="PF24696">
    <property type="entry name" value="UGSC"/>
    <property type="match status" value="1"/>
</dbReference>
<dbReference type="EMBL" id="JBHMCF010000036">
    <property type="protein sequence ID" value="MFB9473759.1"/>
    <property type="molecule type" value="Genomic_DNA"/>
</dbReference>
<dbReference type="InterPro" id="IPR057767">
    <property type="entry name" value="UGSC-like_dom"/>
</dbReference>
<evidence type="ECO:0000313" key="3">
    <source>
        <dbReference type="EMBL" id="MFB9473759.1"/>
    </source>
</evidence>
<feature type="region of interest" description="Disordered" evidence="1">
    <location>
        <begin position="1"/>
        <end position="25"/>
    </location>
</feature>
<evidence type="ECO:0000259" key="2">
    <source>
        <dbReference type="Pfam" id="PF24696"/>
    </source>
</evidence>
<reference evidence="3 4" key="1">
    <citation type="submission" date="2024-09" db="EMBL/GenBank/DDBJ databases">
        <authorList>
            <person name="Sun Q."/>
            <person name="Mori K."/>
        </authorList>
    </citation>
    <scope>NUCLEOTIDE SEQUENCE [LARGE SCALE GENOMIC DNA]</scope>
    <source>
        <strain evidence="3 4">JCM 3324</strain>
    </source>
</reference>
<proteinExistence type="predicted"/>
<dbReference type="Proteomes" id="UP001589568">
    <property type="component" value="Unassembled WGS sequence"/>
</dbReference>
<dbReference type="InterPro" id="IPR049831">
    <property type="entry name" value="UGSC_seleno"/>
</dbReference>
<evidence type="ECO:0000313" key="4">
    <source>
        <dbReference type="Proteomes" id="UP001589568"/>
    </source>
</evidence>
<gene>
    <name evidence="3" type="ORF">ACFFR3_30055</name>
</gene>
<evidence type="ECO:0000256" key="1">
    <source>
        <dbReference type="SAM" id="MobiDB-lite"/>
    </source>
</evidence>
<dbReference type="RefSeq" id="WP_379484229.1">
    <property type="nucleotide sequence ID" value="NZ_JBHMCF010000036.1"/>
</dbReference>
<protein>
    <submittedName>
        <fullName evidence="3">UGSC family (Seleno)protein</fullName>
    </submittedName>
</protein>
<accession>A0ABV5NTV7</accession>
<name>A0ABV5NTV7_9ACTN</name>
<comment type="caution">
    <text evidence="3">The sequence shown here is derived from an EMBL/GenBank/DDBJ whole genome shotgun (WGS) entry which is preliminary data.</text>
</comment>
<feature type="domain" description="UGSC-like" evidence="2">
    <location>
        <begin position="7"/>
        <end position="176"/>
    </location>
</feature>
<organism evidence="3 4">
    <name type="scientific">Nonomuraea salmonea</name>
    <dbReference type="NCBI Taxonomy" id="46181"/>
    <lineage>
        <taxon>Bacteria</taxon>
        <taxon>Bacillati</taxon>
        <taxon>Actinomycetota</taxon>
        <taxon>Actinomycetes</taxon>
        <taxon>Streptosporangiales</taxon>
        <taxon>Streptosporangiaceae</taxon>
        <taxon>Nonomuraea</taxon>
    </lineage>
</organism>
<keyword evidence="4" id="KW-1185">Reference proteome</keyword>
<dbReference type="NCBIfam" id="NF041046">
    <property type="entry name" value="UGSC_fam"/>
    <property type="match status" value="1"/>
</dbReference>
<sequence length="182" mass="18498">MTGRETLLDPTGSAARTADATPAPRPVSLRGLTVGLLDNARPNATRLLTELAAELRHRHRTAGSLRYVKDCAGLPAREELIKELAQDCDVVLTAVGDGGSCAAATVADGVALERAGVPAVSVVTEPFLAAGRAMAEVCGFPGYAFAVVRHPVAGLGADALRGRAAEVLPGVLRVLGAGGGRA</sequence>